<evidence type="ECO:0000313" key="2">
    <source>
        <dbReference type="Proteomes" id="UP000192936"/>
    </source>
</evidence>
<organism evidence="1 2">
    <name type="scientific">Azospirillum oryzae</name>
    <dbReference type="NCBI Taxonomy" id="286727"/>
    <lineage>
        <taxon>Bacteria</taxon>
        <taxon>Pseudomonadati</taxon>
        <taxon>Pseudomonadota</taxon>
        <taxon>Alphaproteobacteria</taxon>
        <taxon>Rhodospirillales</taxon>
        <taxon>Azospirillaceae</taxon>
        <taxon>Azospirillum</taxon>
    </lineage>
</organism>
<dbReference type="NCBIfam" id="NF035939">
    <property type="entry name" value="TIM_EboE"/>
    <property type="match status" value="1"/>
</dbReference>
<gene>
    <name evidence="1" type="ORF">SAMN02982917_1165</name>
</gene>
<accession>A0A1X7DXU8</accession>
<proteinExistence type="predicted"/>
<dbReference type="Gene3D" id="3.20.20.150">
    <property type="entry name" value="Divalent-metal-dependent TIM barrel enzymes"/>
    <property type="match status" value="1"/>
</dbReference>
<dbReference type="OrthoDB" id="9785907at2"/>
<dbReference type="AlphaFoldDB" id="A0A1X7DXU8"/>
<dbReference type="Proteomes" id="UP000192936">
    <property type="component" value="Unassembled WGS sequence"/>
</dbReference>
<dbReference type="STRING" id="286727.SAMN02982917_1165"/>
<dbReference type="RefSeq" id="WP_085083103.1">
    <property type="nucleotide sequence ID" value="NZ_FXAK01000001.1"/>
</dbReference>
<evidence type="ECO:0008006" key="3">
    <source>
        <dbReference type="Google" id="ProtNLM"/>
    </source>
</evidence>
<dbReference type="SUPFAM" id="SSF51658">
    <property type="entry name" value="Xylose isomerase-like"/>
    <property type="match status" value="1"/>
</dbReference>
<reference evidence="1 2" key="1">
    <citation type="submission" date="2017-04" db="EMBL/GenBank/DDBJ databases">
        <authorList>
            <person name="Afonso C.L."/>
            <person name="Miller P.J."/>
            <person name="Scott M.A."/>
            <person name="Spackman E."/>
            <person name="Goraichik I."/>
            <person name="Dimitrov K.M."/>
            <person name="Suarez D.L."/>
            <person name="Swayne D.E."/>
        </authorList>
    </citation>
    <scope>NUCLEOTIDE SEQUENCE [LARGE SCALE GENOMIC DNA]</scope>
    <source>
        <strain evidence="1 2">A2P</strain>
    </source>
</reference>
<sequence length="397" mass="42249">MRLSGGGTLGYCLNVHPTQSFAEVRAALLGPVREIKRRLCPDRPFGVGLRLSAEAAAEAGVAAELAAIFDGEGFAAFTMNGFPYGRFHGAPVKEAVYEPDWTTAERVAYSLSLAESMAALVPPGGFATISTVPGGYAPRVTGREAAVADGLLQAVAGLVRLEQSTGRTVALALEPEPWCLLNSTADAVAFFRAHLFTDAAARRLGTLAGLTAHKAAAALPRHLGLCLDVCHMAVNFEEPEETLAALAAAGIPIHKVQLSAALRIARADAVARQRLNAFRDAVYLHQTVARAADGTANGTVRRFLDLPQALESPGGEDEEWRVHFHVPVFAEPEPPLGSTSGSLDRLLAIHRHRPVAPHLEVETYTWDVLPAEACGAGAISVVDGIERELRWVLERLS</sequence>
<protein>
    <recommendedName>
        <fullName evidence="3">Metabolite traffic protein EboE</fullName>
    </recommendedName>
</protein>
<name>A0A1X7DXU8_9PROT</name>
<evidence type="ECO:0000313" key="1">
    <source>
        <dbReference type="EMBL" id="SMF23621.1"/>
    </source>
</evidence>
<dbReference type="EMBL" id="FXAK01000001">
    <property type="protein sequence ID" value="SMF23621.1"/>
    <property type="molecule type" value="Genomic_DNA"/>
</dbReference>
<dbReference type="InterPro" id="IPR036237">
    <property type="entry name" value="Xyl_isomerase-like_sf"/>
</dbReference>